<protein>
    <recommendedName>
        <fullName evidence="1">DUF7336 domain-containing protein</fullName>
    </recommendedName>
</protein>
<dbReference type="RefSeq" id="WP_215822693.1">
    <property type="nucleotide sequence ID" value="NZ_JAGSOY010000283.1"/>
</dbReference>
<proteinExistence type="predicted"/>
<sequence length="72" mass="8410">MNTVYILHHVHEISENTEDIKLIGVYSSKFKAQISISKLQLLEGFKECPDGFEISEYHIDQDYWSEGYSIIE</sequence>
<accession>A0ABS5ZKQ5</accession>
<keyword evidence="3" id="KW-1185">Reference proteome</keyword>
<dbReference type="Proteomes" id="UP000690515">
    <property type="component" value="Unassembled WGS sequence"/>
</dbReference>
<reference evidence="2 3" key="1">
    <citation type="submission" date="2021-04" db="EMBL/GenBank/DDBJ databases">
        <authorList>
            <person name="Pira H."/>
            <person name="Risdian C."/>
            <person name="Wink J."/>
        </authorList>
    </citation>
    <scope>NUCLEOTIDE SEQUENCE [LARGE SCALE GENOMIC DNA]</scope>
    <source>
        <strain evidence="2 3">WH53</strain>
    </source>
</reference>
<comment type="caution">
    <text evidence="2">The sequence shown here is derived from an EMBL/GenBank/DDBJ whole genome shotgun (WGS) entry which is preliminary data.</text>
</comment>
<dbReference type="Pfam" id="PF24024">
    <property type="entry name" value="DUF7336"/>
    <property type="match status" value="1"/>
</dbReference>
<organism evidence="2 3">
    <name type="scientific">Zooshikella harenae</name>
    <dbReference type="NCBI Taxonomy" id="2827238"/>
    <lineage>
        <taxon>Bacteria</taxon>
        <taxon>Pseudomonadati</taxon>
        <taxon>Pseudomonadota</taxon>
        <taxon>Gammaproteobacteria</taxon>
        <taxon>Oceanospirillales</taxon>
        <taxon>Zooshikellaceae</taxon>
        <taxon>Zooshikella</taxon>
    </lineage>
</organism>
<dbReference type="EMBL" id="JAGSOY010000283">
    <property type="protein sequence ID" value="MBU2714438.1"/>
    <property type="molecule type" value="Genomic_DNA"/>
</dbReference>
<dbReference type="InterPro" id="IPR055760">
    <property type="entry name" value="DUF7336"/>
</dbReference>
<evidence type="ECO:0000259" key="1">
    <source>
        <dbReference type="Pfam" id="PF24024"/>
    </source>
</evidence>
<feature type="domain" description="DUF7336" evidence="1">
    <location>
        <begin position="2"/>
        <end position="66"/>
    </location>
</feature>
<evidence type="ECO:0000313" key="2">
    <source>
        <dbReference type="EMBL" id="MBU2714438.1"/>
    </source>
</evidence>
<name>A0ABS5ZKQ5_9GAMM</name>
<evidence type="ECO:0000313" key="3">
    <source>
        <dbReference type="Proteomes" id="UP000690515"/>
    </source>
</evidence>
<gene>
    <name evidence="2" type="ORF">KCG35_25645</name>
</gene>